<dbReference type="Proteomes" id="UP000181942">
    <property type="component" value="Unassembled WGS sequence"/>
</dbReference>
<feature type="region of interest" description="Disordered" evidence="1">
    <location>
        <begin position="210"/>
        <end position="258"/>
    </location>
</feature>
<accession>A0A1I2QHP2</accession>
<dbReference type="AlphaFoldDB" id="A0A1I2QHP2"/>
<organism evidence="2 3">
    <name type="scientific">Streptomyces mirabilis</name>
    <dbReference type="NCBI Taxonomy" id="68239"/>
    <lineage>
        <taxon>Bacteria</taxon>
        <taxon>Bacillati</taxon>
        <taxon>Actinomycetota</taxon>
        <taxon>Actinomycetes</taxon>
        <taxon>Kitasatosporales</taxon>
        <taxon>Streptomycetaceae</taxon>
        <taxon>Streptomyces</taxon>
    </lineage>
</organism>
<evidence type="ECO:0000313" key="3">
    <source>
        <dbReference type="Proteomes" id="UP000181942"/>
    </source>
</evidence>
<feature type="compositionally biased region" description="Low complexity" evidence="1">
    <location>
        <begin position="247"/>
        <end position="258"/>
    </location>
</feature>
<evidence type="ECO:0000313" key="2">
    <source>
        <dbReference type="EMBL" id="SFG26859.1"/>
    </source>
</evidence>
<evidence type="ECO:0000256" key="1">
    <source>
        <dbReference type="SAM" id="MobiDB-lite"/>
    </source>
</evidence>
<gene>
    <name evidence="2" type="ORF">SAMN02787118_11813</name>
</gene>
<dbReference type="RefSeq" id="WP_075031527.1">
    <property type="nucleotide sequence ID" value="NZ_FONR01000018.1"/>
</dbReference>
<reference evidence="2 3" key="1">
    <citation type="submission" date="2016-10" db="EMBL/GenBank/DDBJ databases">
        <authorList>
            <person name="de Groot N.N."/>
        </authorList>
    </citation>
    <scope>NUCLEOTIDE SEQUENCE [LARGE SCALE GENOMIC DNA]</scope>
    <source>
        <strain evidence="2 3">OK461</strain>
    </source>
</reference>
<protein>
    <submittedName>
        <fullName evidence="2">Uncharacterized protein</fullName>
    </submittedName>
</protein>
<proteinExistence type="predicted"/>
<dbReference type="OrthoDB" id="4322922at2"/>
<dbReference type="EMBL" id="FONR01000018">
    <property type="protein sequence ID" value="SFG26859.1"/>
    <property type="molecule type" value="Genomic_DNA"/>
</dbReference>
<name>A0A1I2QHP2_9ACTN</name>
<feature type="compositionally biased region" description="Pro residues" evidence="1">
    <location>
        <begin position="231"/>
        <end position="241"/>
    </location>
</feature>
<sequence length="258" mass="27628">MNLQLEPDVAFGVHPDLGVAAAVADDRPFLDEVLRKHHFRYSSYLDVYLLPGDTPHNTAVRTVARASREFQDVGLSVAADPRIVLPSPIPTPDGVPVRQALPGQSLTALTGELHGLHRSADVADVLEQIVDEHHGAIGDLEEFIDTAAAWCERLGTPDGRELGLHLRTIAHHVAFLGDQLVAAQLDLAEMPDVTPDNAPPLAEVPLPARHEVPSVTHTARSRAALAASPNRPAPTTGPAPPDEAVRPRAPAPNARRSR</sequence>